<evidence type="ECO:0000256" key="5">
    <source>
        <dbReference type="ARBA" id="ARBA00022475"/>
    </source>
</evidence>
<keyword evidence="7" id="KW-0328">Glycosyltransferase</keyword>
<dbReference type="PANTHER" id="PTHR43867">
    <property type="entry name" value="CELLULOSE SYNTHASE CATALYTIC SUBUNIT A [UDP-FORMING]"/>
    <property type="match status" value="1"/>
</dbReference>
<evidence type="ECO:0000256" key="3">
    <source>
        <dbReference type="ARBA" id="ARBA00009337"/>
    </source>
</evidence>
<feature type="transmembrane region" description="Helical" evidence="12">
    <location>
        <begin position="517"/>
        <end position="534"/>
    </location>
</feature>
<dbReference type="InterPro" id="IPR050321">
    <property type="entry name" value="Glycosyltr_2/OpgH_subfam"/>
</dbReference>
<keyword evidence="5" id="KW-1003">Cell membrane</keyword>
<keyword evidence="10 12" id="KW-1133">Transmembrane helix</keyword>
<evidence type="ECO:0000259" key="13">
    <source>
        <dbReference type="Pfam" id="PF13632"/>
    </source>
</evidence>
<evidence type="ECO:0000256" key="4">
    <source>
        <dbReference type="ARBA" id="ARBA00020585"/>
    </source>
</evidence>
<proteinExistence type="inferred from homology"/>
<evidence type="ECO:0000313" key="15">
    <source>
        <dbReference type="Proteomes" id="UP000219621"/>
    </source>
</evidence>
<dbReference type="Gene3D" id="3.90.550.10">
    <property type="entry name" value="Spore Coat Polysaccharide Biosynthesis Protein SpsA, Chain A"/>
    <property type="match status" value="1"/>
</dbReference>
<keyword evidence="6" id="KW-0997">Cell inner membrane</keyword>
<feature type="transmembrane region" description="Helical" evidence="12">
    <location>
        <begin position="546"/>
        <end position="568"/>
    </location>
</feature>
<dbReference type="GO" id="GO:0016758">
    <property type="term" value="F:hexosyltransferase activity"/>
    <property type="evidence" value="ECO:0007669"/>
    <property type="project" value="TreeGrafter"/>
</dbReference>
<evidence type="ECO:0000313" key="14">
    <source>
        <dbReference type="EMBL" id="SOD96333.1"/>
    </source>
</evidence>
<evidence type="ECO:0000256" key="12">
    <source>
        <dbReference type="SAM" id="Phobius"/>
    </source>
</evidence>
<comment type="subcellular location">
    <subcellularLocation>
        <location evidence="1">Cell inner membrane</location>
        <topology evidence="1">Multi-pass membrane protein</topology>
    </subcellularLocation>
</comment>
<dbReference type="RefSeq" id="WP_097279642.1">
    <property type="nucleotide sequence ID" value="NZ_OCNJ01000005.1"/>
</dbReference>
<dbReference type="GO" id="GO:0005886">
    <property type="term" value="C:plasma membrane"/>
    <property type="evidence" value="ECO:0007669"/>
    <property type="project" value="UniProtKB-SubCell"/>
</dbReference>
<feature type="transmembrane region" description="Helical" evidence="12">
    <location>
        <begin position="424"/>
        <end position="447"/>
    </location>
</feature>
<dbReference type="EMBL" id="OCNJ01000005">
    <property type="protein sequence ID" value="SOD96333.1"/>
    <property type="molecule type" value="Genomic_DNA"/>
</dbReference>
<evidence type="ECO:0000256" key="2">
    <source>
        <dbReference type="ARBA" id="ARBA00005001"/>
    </source>
</evidence>
<evidence type="ECO:0000256" key="8">
    <source>
        <dbReference type="ARBA" id="ARBA00022679"/>
    </source>
</evidence>
<feature type="transmembrane region" description="Helical" evidence="12">
    <location>
        <begin position="30"/>
        <end position="51"/>
    </location>
</feature>
<gene>
    <name evidence="14" type="ORF">SAMN05421508_105273</name>
</gene>
<feature type="transmembrane region" description="Helical" evidence="12">
    <location>
        <begin position="63"/>
        <end position="88"/>
    </location>
</feature>
<dbReference type="Pfam" id="PF13632">
    <property type="entry name" value="Glyco_trans_2_3"/>
    <property type="match status" value="1"/>
</dbReference>
<feature type="domain" description="Glycosyltransferase 2-like" evidence="13">
    <location>
        <begin position="214"/>
        <end position="404"/>
    </location>
</feature>
<dbReference type="NCBIfam" id="NF003958">
    <property type="entry name" value="PRK05454.2-1"/>
    <property type="match status" value="1"/>
</dbReference>
<evidence type="ECO:0000256" key="7">
    <source>
        <dbReference type="ARBA" id="ARBA00022676"/>
    </source>
</evidence>
<protein>
    <recommendedName>
        <fullName evidence="4">Glucans biosynthesis glucosyltransferase H</fullName>
    </recommendedName>
</protein>
<dbReference type="InterPro" id="IPR001173">
    <property type="entry name" value="Glyco_trans_2-like"/>
</dbReference>
<reference evidence="14 15" key="1">
    <citation type="submission" date="2017-09" db="EMBL/GenBank/DDBJ databases">
        <authorList>
            <person name="Ehlers B."/>
            <person name="Leendertz F.H."/>
        </authorList>
    </citation>
    <scope>NUCLEOTIDE SEQUENCE [LARGE SCALE GENOMIC DNA]</scope>
    <source>
        <strain evidence="14 15">USBA 140</strain>
    </source>
</reference>
<evidence type="ECO:0000256" key="9">
    <source>
        <dbReference type="ARBA" id="ARBA00022692"/>
    </source>
</evidence>
<dbReference type="InterPro" id="IPR029044">
    <property type="entry name" value="Nucleotide-diphossugar_trans"/>
</dbReference>
<organism evidence="14 15">
    <name type="scientific">Caenispirillum bisanense</name>
    <dbReference type="NCBI Taxonomy" id="414052"/>
    <lineage>
        <taxon>Bacteria</taxon>
        <taxon>Pseudomonadati</taxon>
        <taxon>Pseudomonadota</taxon>
        <taxon>Alphaproteobacteria</taxon>
        <taxon>Rhodospirillales</taxon>
        <taxon>Novispirillaceae</taxon>
        <taxon>Caenispirillum</taxon>
    </lineage>
</organism>
<name>A0A286GLB7_9PROT</name>
<sequence length="608" mass="65733">MDSRTAAEAAVTALPAPDTTAARILGRRRLLVFLLVSATCIGLFAALYALFAGGGIGWTEALMLGGFALTLPWLALGFWNAVIGFVILHTARDPALYVAPTLAGLRGEAAITLRTAVVMTIRNEDAARAVARLRCIQQSLDAEPDGPRFDFHLLSDTADPAVAAEEERLVEAWRRQMGRPQRLHYRRRTDNTGFKAGNVREFVERCGDDYDLFVPLDADSVMSGAAIVRLVRAMQADPRLGIVQGLVVGMPSGSLFARVFQFGMRHGMRSYTTGSAWWQGDCGPYWGHNAAIRLRPFRDHCRLPLLPGRPPLGGHVLSHDQVEAALMRRAGWEVRVFAEEDDSFEENPPALPGFIGRDLRWCQGNMQYWRLLGMPGLHPVSRMQLVLAILMYLGAPGWMLFIAAGTAQVYVNAGSAPLNVAGGVALFVTVVTMSLMPKILGVLDVLLRARTRRAYGGGLRLAGAAVLELAASTLLAPAVSLAQTRFMAGLPLGRAVTWSGQVRDARRLAWTEALRGLWPQTAAGIGLLAAVAWAQPALLPWMAPVLLAFLCAVPLAVLTAAPAAGAWARRVGLFDIPEDRARPEVLRLLDRLEAEATAAAAEPVRVAS</sequence>
<feature type="transmembrane region" description="Helical" evidence="12">
    <location>
        <begin position="385"/>
        <end position="404"/>
    </location>
</feature>
<keyword evidence="9 12" id="KW-0812">Transmembrane</keyword>
<evidence type="ECO:0000256" key="6">
    <source>
        <dbReference type="ARBA" id="ARBA00022519"/>
    </source>
</evidence>
<keyword evidence="11 12" id="KW-0472">Membrane</keyword>
<evidence type="ECO:0000256" key="11">
    <source>
        <dbReference type="ARBA" id="ARBA00023136"/>
    </source>
</evidence>
<evidence type="ECO:0000256" key="1">
    <source>
        <dbReference type="ARBA" id="ARBA00004429"/>
    </source>
</evidence>
<comment type="pathway">
    <text evidence="2">Glycan metabolism; osmoregulated periplasmic glucan (OPG) biosynthesis.</text>
</comment>
<comment type="similarity">
    <text evidence="3">Belongs to the glycosyltransferase 2 family. OpgH subfamily.</text>
</comment>
<dbReference type="NCBIfam" id="NF003962">
    <property type="entry name" value="PRK05454.2-5"/>
    <property type="match status" value="1"/>
</dbReference>
<accession>A0A286GLB7</accession>
<dbReference type="AlphaFoldDB" id="A0A286GLB7"/>
<dbReference type="OrthoDB" id="9775281at2"/>
<dbReference type="SUPFAM" id="SSF53448">
    <property type="entry name" value="Nucleotide-diphospho-sugar transferases"/>
    <property type="match status" value="1"/>
</dbReference>
<evidence type="ECO:0000256" key="10">
    <source>
        <dbReference type="ARBA" id="ARBA00022989"/>
    </source>
</evidence>
<dbReference type="PANTHER" id="PTHR43867:SF5">
    <property type="entry name" value="GLUCANS BIOSYNTHESIS GLUCOSYLTRANSFERASE H"/>
    <property type="match status" value="1"/>
</dbReference>
<dbReference type="Proteomes" id="UP000219621">
    <property type="component" value="Unassembled WGS sequence"/>
</dbReference>
<keyword evidence="8 14" id="KW-0808">Transferase</keyword>
<keyword evidence="15" id="KW-1185">Reference proteome</keyword>